<sequence length="110" mass="12966">MKIGHEIFELERDIIGTNLLTKFHEDRTRNVTSRVFTTKCGRTDGRRTKTDPKILYCKKSKKMSSYYISLLSFTYHNQYQIRPSYILGRMLSSDNHLMDGPTDRQTDRPT</sequence>
<comment type="caution">
    <text evidence="1">The sequence shown here is derived from an EMBL/GenBank/DDBJ whole genome shotgun (WGS) entry which is preliminary data.</text>
</comment>
<organism evidence="1 2">
    <name type="scientific">Dreissena polymorpha</name>
    <name type="common">Zebra mussel</name>
    <name type="synonym">Mytilus polymorpha</name>
    <dbReference type="NCBI Taxonomy" id="45954"/>
    <lineage>
        <taxon>Eukaryota</taxon>
        <taxon>Metazoa</taxon>
        <taxon>Spiralia</taxon>
        <taxon>Lophotrochozoa</taxon>
        <taxon>Mollusca</taxon>
        <taxon>Bivalvia</taxon>
        <taxon>Autobranchia</taxon>
        <taxon>Heteroconchia</taxon>
        <taxon>Euheterodonta</taxon>
        <taxon>Imparidentia</taxon>
        <taxon>Neoheterodontei</taxon>
        <taxon>Myida</taxon>
        <taxon>Dreissenoidea</taxon>
        <taxon>Dreissenidae</taxon>
        <taxon>Dreissena</taxon>
    </lineage>
</organism>
<reference evidence="1" key="1">
    <citation type="journal article" date="2019" name="bioRxiv">
        <title>The Genome of the Zebra Mussel, Dreissena polymorpha: A Resource for Invasive Species Research.</title>
        <authorList>
            <person name="McCartney M.A."/>
            <person name="Auch B."/>
            <person name="Kono T."/>
            <person name="Mallez S."/>
            <person name="Zhang Y."/>
            <person name="Obille A."/>
            <person name="Becker A."/>
            <person name="Abrahante J.E."/>
            <person name="Garbe J."/>
            <person name="Badalamenti J.P."/>
            <person name="Herman A."/>
            <person name="Mangelson H."/>
            <person name="Liachko I."/>
            <person name="Sullivan S."/>
            <person name="Sone E.D."/>
            <person name="Koren S."/>
            <person name="Silverstein K.A.T."/>
            <person name="Beckman K.B."/>
            <person name="Gohl D.M."/>
        </authorList>
    </citation>
    <scope>NUCLEOTIDE SEQUENCE</scope>
    <source>
        <strain evidence="1">Duluth1</strain>
        <tissue evidence="1">Whole animal</tissue>
    </source>
</reference>
<protein>
    <submittedName>
        <fullName evidence="1">Uncharacterized protein</fullName>
    </submittedName>
</protein>
<keyword evidence="2" id="KW-1185">Reference proteome</keyword>
<dbReference type="EMBL" id="JAIWYP010000007">
    <property type="protein sequence ID" value="KAH3797552.1"/>
    <property type="molecule type" value="Genomic_DNA"/>
</dbReference>
<proteinExistence type="predicted"/>
<evidence type="ECO:0000313" key="1">
    <source>
        <dbReference type="EMBL" id="KAH3797552.1"/>
    </source>
</evidence>
<dbReference type="Proteomes" id="UP000828390">
    <property type="component" value="Unassembled WGS sequence"/>
</dbReference>
<evidence type="ECO:0000313" key="2">
    <source>
        <dbReference type="Proteomes" id="UP000828390"/>
    </source>
</evidence>
<gene>
    <name evidence="1" type="ORF">DPMN_151135</name>
</gene>
<reference evidence="1" key="2">
    <citation type="submission" date="2020-11" db="EMBL/GenBank/DDBJ databases">
        <authorList>
            <person name="McCartney M.A."/>
            <person name="Auch B."/>
            <person name="Kono T."/>
            <person name="Mallez S."/>
            <person name="Becker A."/>
            <person name="Gohl D.M."/>
            <person name="Silverstein K.A.T."/>
            <person name="Koren S."/>
            <person name="Bechman K.B."/>
            <person name="Herman A."/>
            <person name="Abrahante J.E."/>
            <person name="Garbe J."/>
        </authorList>
    </citation>
    <scope>NUCLEOTIDE SEQUENCE</scope>
    <source>
        <strain evidence="1">Duluth1</strain>
        <tissue evidence="1">Whole animal</tissue>
    </source>
</reference>
<dbReference type="AlphaFoldDB" id="A0A9D4FKL3"/>
<accession>A0A9D4FKL3</accession>
<name>A0A9D4FKL3_DREPO</name>